<dbReference type="Proteomes" id="UP000632222">
    <property type="component" value="Unassembled WGS sequence"/>
</dbReference>
<keyword evidence="4" id="KW-1015">Disulfide bond</keyword>
<evidence type="ECO:0000256" key="6">
    <source>
        <dbReference type="SAM" id="SignalP"/>
    </source>
</evidence>
<dbReference type="Pfam" id="PF13462">
    <property type="entry name" value="Thioredoxin_4"/>
    <property type="match status" value="1"/>
</dbReference>
<gene>
    <name evidence="8" type="ORF">GCM10008938_46380</name>
</gene>
<dbReference type="PANTHER" id="PTHR13887">
    <property type="entry name" value="GLUTATHIONE S-TRANSFERASE KAPPA"/>
    <property type="match status" value="1"/>
</dbReference>
<keyword evidence="5" id="KW-0676">Redox-active center</keyword>
<dbReference type="InterPro" id="IPR036249">
    <property type="entry name" value="Thioredoxin-like_sf"/>
</dbReference>
<feature type="domain" description="Thioredoxin-like fold" evidence="7">
    <location>
        <begin position="146"/>
        <end position="310"/>
    </location>
</feature>
<comment type="similarity">
    <text evidence="1">Belongs to the thioredoxin family. DsbA subfamily.</text>
</comment>
<organism evidence="8 9">
    <name type="scientific">Deinococcus roseus</name>
    <dbReference type="NCBI Taxonomy" id="392414"/>
    <lineage>
        <taxon>Bacteria</taxon>
        <taxon>Thermotogati</taxon>
        <taxon>Deinococcota</taxon>
        <taxon>Deinococci</taxon>
        <taxon>Deinococcales</taxon>
        <taxon>Deinococcaceae</taxon>
        <taxon>Deinococcus</taxon>
    </lineage>
</organism>
<dbReference type="EMBL" id="BMOD01000031">
    <property type="protein sequence ID" value="GGJ55032.1"/>
    <property type="molecule type" value="Genomic_DNA"/>
</dbReference>
<dbReference type="SUPFAM" id="SSF52833">
    <property type="entry name" value="Thioredoxin-like"/>
    <property type="match status" value="1"/>
</dbReference>
<dbReference type="Gene3D" id="3.40.30.10">
    <property type="entry name" value="Glutaredoxin"/>
    <property type="match status" value="1"/>
</dbReference>
<evidence type="ECO:0000313" key="8">
    <source>
        <dbReference type="EMBL" id="GGJ55032.1"/>
    </source>
</evidence>
<feature type="chain" id="PRO_5046808115" description="Thioredoxin-like fold domain-containing protein" evidence="6">
    <location>
        <begin position="18"/>
        <end position="313"/>
    </location>
</feature>
<feature type="signal peptide" evidence="6">
    <location>
        <begin position="1"/>
        <end position="17"/>
    </location>
</feature>
<evidence type="ECO:0000256" key="4">
    <source>
        <dbReference type="ARBA" id="ARBA00023157"/>
    </source>
</evidence>
<keyword evidence="9" id="KW-1185">Reference proteome</keyword>
<accession>A0ABQ2DE68</accession>
<name>A0ABQ2DE68_9DEIO</name>
<sequence>MRKILILALASLSVAHAQLMNPQEFILNSTYFKGYQKAADGSYKKGFNTLKLTTKAGLVLKAEFTSNATTLETASQMVAYLTGYGEGFDQSVLDFWKQNQKQLANGLSVLDQESQYNISLVQQNGLLGLSVERYQFPESTFPKDVPTYGDSKAKVAIRILSDYQCPYCKQLATTVLASWKKQASLLGFKIEHHPFPLSYHKNAFISAEASECAQAQGKFWEFTDAAFQNWDWTQKDVLGAMKDFSQMATNLKMDTKKFDTCLSSHQFKDKVNLGLKTGENARLTGTPSVYVNGFKVSSYTDWKEMLTLIQLSQ</sequence>
<evidence type="ECO:0000313" key="9">
    <source>
        <dbReference type="Proteomes" id="UP000632222"/>
    </source>
</evidence>
<proteinExistence type="inferred from homology"/>
<dbReference type="RefSeq" id="WP_189007775.1">
    <property type="nucleotide sequence ID" value="NZ_BMOD01000031.1"/>
</dbReference>
<comment type="caution">
    <text evidence="8">The sequence shown here is derived from an EMBL/GenBank/DDBJ whole genome shotgun (WGS) entry which is preliminary data.</text>
</comment>
<evidence type="ECO:0000256" key="1">
    <source>
        <dbReference type="ARBA" id="ARBA00005791"/>
    </source>
</evidence>
<dbReference type="PANTHER" id="PTHR13887:SF14">
    <property type="entry name" value="DISULFIDE BOND FORMATION PROTEIN D"/>
    <property type="match status" value="1"/>
</dbReference>
<evidence type="ECO:0000256" key="3">
    <source>
        <dbReference type="ARBA" id="ARBA00023002"/>
    </source>
</evidence>
<evidence type="ECO:0000256" key="5">
    <source>
        <dbReference type="ARBA" id="ARBA00023284"/>
    </source>
</evidence>
<dbReference type="InterPro" id="IPR012336">
    <property type="entry name" value="Thioredoxin-like_fold"/>
</dbReference>
<evidence type="ECO:0000256" key="2">
    <source>
        <dbReference type="ARBA" id="ARBA00022729"/>
    </source>
</evidence>
<protein>
    <recommendedName>
        <fullName evidence="7">Thioredoxin-like fold domain-containing protein</fullName>
    </recommendedName>
</protein>
<dbReference type="CDD" id="cd02972">
    <property type="entry name" value="DsbA_family"/>
    <property type="match status" value="1"/>
</dbReference>
<evidence type="ECO:0000259" key="7">
    <source>
        <dbReference type="Pfam" id="PF13462"/>
    </source>
</evidence>
<keyword evidence="2 6" id="KW-0732">Signal</keyword>
<keyword evidence="3" id="KW-0560">Oxidoreductase</keyword>
<reference evidence="9" key="1">
    <citation type="journal article" date="2019" name="Int. J. Syst. Evol. Microbiol.">
        <title>The Global Catalogue of Microorganisms (GCM) 10K type strain sequencing project: providing services to taxonomists for standard genome sequencing and annotation.</title>
        <authorList>
            <consortium name="The Broad Institute Genomics Platform"/>
            <consortium name="The Broad Institute Genome Sequencing Center for Infectious Disease"/>
            <person name="Wu L."/>
            <person name="Ma J."/>
        </authorList>
    </citation>
    <scope>NUCLEOTIDE SEQUENCE [LARGE SCALE GENOMIC DNA]</scope>
    <source>
        <strain evidence="9">JCM 14370</strain>
    </source>
</reference>